<sequence>MTQTMTDDAKRIMDAFGEAPVMTLQAVTTMTGLSEHTTRFILEQLRQAGWVLDRHERWSLAEGDNIPVFIDAESGALYAPVRRGNER</sequence>
<comment type="caution">
    <text evidence="1">The sequence shown here is derived from an EMBL/GenBank/DDBJ whole genome shotgun (WGS) entry which is preliminary data.</text>
</comment>
<organism evidence="1 2">
    <name type="scientific">Serratia marcescens</name>
    <dbReference type="NCBI Taxonomy" id="615"/>
    <lineage>
        <taxon>Bacteria</taxon>
        <taxon>Pseudomonadati</taxon>
        <taxon>Pseudomonadota</taxon>
        <taxon>Gammaproteobacteria</taxon>
        <taxon>Enterobacterales</taxon>
        <taxon>Yersiniaceae</taxon>
        <taxon>Serratia</taxon>
    </lineage>
</organism>
<dbReference type="AlphaFoldDB" id="A0A5C7BVN7"/>
<evidence type="ECO:0008006" key="3">
    <source>
        <dbReference type="Google" id="ProtNLM"/>
    </source>
</evidence>
<protein>
    <recommendedName>
        <fullName evidence="3">MarR family transcriptional regulator</fullName>
    </recommendedName>
</protein>
<accession>A0A5C7BVN7</accession>
<dbReference type="RefSeq" id="WP_147882660.1">
    <property type="nucleotide sequence ID" value="NZ_VOUQ01000020.1"/>
</dbReference>
<evidence type="ECO:0000313" key="2">
    <source>
        <dbReference type="Proteomes" id="UP000321126"/>
    </source>
</evidence>
<dbReference type="InterPro" id="IPR036388">
    <property type="entry name" value="WH-like_DNA-bd_sf"/>
</dbReference>
<dbReference type="Proteomes" id="UP000321126">
    <property type="component" value="Unassembled WGS sequence"/>
</dbReference>
<dbReference type="Gene3D" id="1.10.10.10">
    <property type="entry name" value="Winged helix-like DNA-binding domain superfamily/Winged helix DNA-binding domain"/>
    <property type="match status" value="1"/>
</dbReference>
<evidence type="ECO:0000313" key="1">
    <source>
        <dbReference type="EMBL" id="TXE26736.1"/>
    </source>
</evidence>
<name>A0A5C7BVN7_SERMA</name>
<gene>
    <name evidence="1" type="ORF">FOT62_22985</name>
</gene>
<dbReference type="EMBL" id="VOUQ01000020">
    <property type="protein sequence ID" value="TXE26736.1"/>
    <property type="molecule type" value="Genomic_DNA"/>
</dbReference>
<reference evidence="1 2" key="1">
    <citation type="submission" date="2019-07" db="EMBL/GenBank/DDBJ databases">
        <title>Serratia strains were isolated from fresh produce.</title>
        <authorList>
            <person name="Cho G.-S."/>
            <person name="Stein M."/>
            <person name="Lee W."/>
            <person name="Suh S.H."/>
            <person name="Franz C.M.A.P."/>
        </authorList>
    </citation>
    <scope>NUCLEOTIDE SEQUENCE [LARGE SCALE GENOMIC DNA]</scope>
    <source>
        <strain evidence="1 2">S16</strain>
    </source>
</reference>
<proteinExistence type="predicted"/>